<dbReference type="EMBL" id="CAJVPZ010004773">
    <property type="protein sequence ID" value="CAG8551524.1"/>
    <property type="molecule type" value="Genomic_DNA"/>
</dbReference>
<reference evidence="1" key="1">
    <citation type="submission" date="2021-06" db="EMBL/GenBank/DDBJ databases">
        <authorList>
            <person name="Kallberg Y."/>
            <person name="Tangrot J."/>
            <person name="Rosling A."/>
        </authorList>
    </citation>
    <scope>NUCLEOTIDE SEQUENCE</scope>
    <source>
        <strain evidence="1">IN212</strain>
    </source>
</reference>
<dbReference type="Proteomes" id="UP000789396">
    <property type="component" value="Unassembled WGS sequence"/>
</dbReference>
<comment type="caution">
    <text evidence="1">The sequence shown here is derived from an EMBL/GenBank/DDBJ whole genome shotgun (WGS) entry which is preliminary data.</text>
</comment>
<accession>A0A9N9B3T9</accession>
<keyword evidence="2" id="KW-1185">Reference proteome</keyword>
<protein>
    <submittedName>
        <fullName evidence="1">4056_t:CDS:1</fullName>
    </submittedName>
</protein>
<name>A0A9N9B3T9_9GLOM</name>
<dbReference type="AlphaFoldDB" id="A0A9N9B3T9"/>
<feature type="non-terminal residue" evidence="1">
    <location>
        <position position="237"/>
    </location>
</feature>
<proteinExistence type="predicted"/>
<evidence type="ECO:0000313" key="1">
    <source>
        <dbReference type="EMBL" id="CAG8551524.1"/>
    </source>
</evidence>
<organism evidence="1 2">
    <name type="scientific">Racocetra fulgida</name>
    <dbReference type="NCBI Taxonomy" id="60492"/>
    <lineage>
        <taxon>Eukaryota</taxon>
        <taxon>Fungi</taxon>
        <taxon>Fungi incertae sedis</taxon>
        <taxon>Mucoromycota</taxon>
        <taxon>Glomeromycotina</taxon>
        <taxon>Glomeromycetes</taxon>
        <taxon>Diversisporales</taxon>
        <taxon>Gigasporaceae</taxon>
        <taxon>Racocetra</taxon>
    </lineage>
</organism>
<gene>
    <name evidence="1" type="ORF">RFULGI_LOCUS4669</name>
</gene>
<dbReference type="OrthoDB" id="20774at2759"/>
<sequence>AYDWERCTHWRAAYDFFDKKNPSCPNDPSIEPCLEPVFSFHEAEIVSRLRVGYLGYRTETMNKLAETSSDHNSEVKEVLDDLGWDMNYDLTHPGATIIGCSLIGNSNHTSSINVIIDGDMVSQFLRLSRHEQLKIIEHNPELIKAGSTFILGDKFESYEYEKQIRDTLEYHEDMDDQPMTPENEDDDIYMEDEHDSDDSLEMIGETKFYRDNVRPVSVEEIAEALQLVLLELNMHVS</sequence>
<evidence type="ECO:0000313" key="2">
    <source>
        <dbReference type="Proteomes" id="UP000789396"/>
    </source>
</evidence>